<keyword evidence="2 5" id="KW-0812">Transmembrane</keyword>
<name>A0A9P7Z5I6_9HELO</name>
<dbReference type="PANTHER" id="PTHR23502">
    <property type="entry name" value="MAJOR FACILITATOR SUPERFAMILY"/>
    <property type="match status" value="1"/>
</dbReference>
<feature type="transmembrane region" description="Helical" evidence="5">
    <location>
        <begin position="23"/>
        <end position="45"/>
    </location>
</feature>
<dbReference type="Proteomes" id="UP000887226">
    <property type="component" value="Unassembled WGS sequence"/>
</dbReference>
<dbReference type="EMBL" id="MU253855">
    <property type="protein sequence ID" value="KAG9245285.1"/>
    <property type="molecule type" value="Genomic_DNA"/>
</dbReference>
<feature type="transmembrane region" description="Helical" evidence="5">
    <location>
        <begin position="52"/>
        <end position="69"/>
    </location>
</feature>
<evidence type="ECO:0000313" key="7">
    <source>
        <dbReference type="Proteomes" id="UP000887226"/>
    </source>
</evidence>
<evidence type="ECO:0000313" key="6">
    <source>
        <dbReference type="EMBL" id="KAG9245285.1"/>
    </source>
</evidence>
<keyword evidence="4 5" id="KW-0472">Membrane</keyword>
<evidence type="ECO:0000256" key="4">
    <source>
        <dbReference type="ARBA" id="ARBA00023136"/>
    </source>
</evidence>
<comment type="subcellular location">
    <subcellularLocation>
        <location evidence="1">Membrane</location>
        <topology evidence="1">Multi-pass membrane protein</topology>
    </subcellularLocation>
</comment>
<reference evidence="6" key="1">
    <citation type="journal article" date="2021" name="IMA Fungus">
        <title>Genomic characterization of three marine fungi, including Emericellopsis atlantica sp. nov. with signatures of a generalist lifestyle and marine biomass degradation.</title>
        <authorList>
            <person name="Hagestad O.C."/>
            <person name="Hou L."/>
            <person name="Andersen J.H."/>
            <person name="Hansen E.H."/>
            <person name="Altermark B."/>
            <person name="Li C."/>
            <person name="Kuhnert E."/>
            <person name="Cox R.J."/>
            <person name="Crous P.W."/>
            <person name="Spatafora J.W."/>
            <person name="Lail K."/>
            <person name="Amirebrahimi M."/>
            <person name="Lipzen A."/>
            <person name="Pangilinan J."/>
            <person name="Andreopoulos W."/>
            <person name="Hayes R.D."/>
            <person name="Ng V."/>
            <person name="Grigoriev I.V."/>
            <person name="Jackson S.A."/>
            <person name="Sutton T.D.S."/>
            <person name="Dobson A.D.W."/>
            <person name="Rama T."/>
        </authorList>
    </citation>
    <scope>NUCLEOTIDE SEQUENCE</scope>
    <source>
        <strain evidence="6">TRa3180A</strain>
    </source>
</reference>
<protein>
    <submittedName>
        <fullName evidence="6">Uncharacterized protein</fullName>
    </submittedName>
</protein>
<dbReference type="PANTHER" id="PTHR23502:SF60">
    <property type="entry name" value="MAJOR FACILITATOR SUPERFAMILY (MFS) PROFILE DOMAIN-CONTAINING PROTEIN-RELATED"/>
    <property type="match status" value="1"/>
</dbReference>
<keyword evidence="3 5" id="KW-1133">Transmembrane helix</keyword>
<sequence>MLRVPGSWFGMLFMGLLVSRERLSLLASLLFFVQVIFIRLLVVFWMICGGQIPLLGAAVCPIIGEFMAARTTCRWTFWSTSIFRAVMVFVSLFGFHESSSPLILRRRAAEYLRKELRDSRYYAMSERDEGQSKLALVQRALTRLIRILLYHPIIQISSVLSGINYGIA</sequence>
<dbReference type="InterPro" id="IPR036259">
    <property type="entry name" value="MFS_trans_sf"/>
</dbReference>
<feature type="transmembrane region" description="Helical" evidence="5">
    <location>
        <begin position="75"/>
        <end position="95"/>
    </location>
</feature>
<gene>
    <name evidence="6" type="ORF">BJ878DRAFT_479373</name>
</gene>
<organism evidence="6 7">
    <name type="scientific">Calycina marina</name>
    <dbReference type="NCBI Taxonomy" id="1763456"/>
    <lineage>
        <taxon>Eukaryota</taxon>
        <taxon>Fungi</taxon>
        <taxon>Dikarya</taxon>
        <taxon>Ascomycota</taxon>
        <taxon>Pezizomycotina</taxon>
        <taxon>Leotiomycetes</taxon>
        <taxon>Helotiales</taxon>
        <taxon>Pezizellaceae</taxon>
        <taxon>Calycina</taxon>
    </lineage>
</organism>
<dbReference type="GO" id="GO:0022857">
    <property type="term" value="F:transmembrane transporter activity"/>
    <property type="evidence" value="ECO:0007669"/>
    <property type="project" value="TreeGrafter"/>
</dbReference>
<comment type="caution">
    <text evidence="6">The sequence shown here is derived from an EMBL/GenBank/DDBJ whole genome shotgun (WGS) entry which is preliminary data.</text>
</comment>
<accession>A0A9P7Z5I6</accession>
<keyword evidence="7" id="KW-1185">Reference proteome</keyword>
<evidence type="ECO:0000256" key="1">
    <source>
        <dbReference type="ARBA" id="ARBA00004141"/>
    </source>
</evidence>
<dbReference type="GO" id="GO:0016020">
    <property type="term" value="C:membrane"/>
    <property type="evidence" value="ECO:0007669"/>
    <property type="project" value="UniProtKB-SubCell"/>
</dbReference>
<dbReference type="Gene3D" id="1.20.1250.20">
    <property type="entry name" value="MFS general substrate transporter like domains"/>
    <property type="match status" value="1"/>
</dbReference>
<evidence type="ECO:0000256" key="2">
    <source>
        <dbReference type="ARBA" id="ARBA00022692"/>
    </source>
</evidence>
<dbReference type="OrthoDB" id="6770063at2759"/>
<dbReference type="AlphaFoldDB" id="A0A9P7Z5I6"/>
<evidence type="ECO:0000256" key="5">
    <source>
        <dbReference type="SAM" id="Phobius"/>
    </source>
</evidence>
<proteinExistence type="predicted"/>
<dbReference type="SUPFAM" id="SSF103473">
    <property type="entry name" value="MFS general substrate transporter"/>
    <property type="match status" value="1"/>
</dbReference>
<evidence type="ECO:0000256" key="3">
    <source>
        <dbReference type="ARBA" id="ARBA00022989"/>
    </source>
</evidence>